<dbReference type="Pfam" id="PF08616">
    <property type="entry name" value="SPA"/>
    <property type="match status" value="1"/>
</dbReference>
<feature type="compositionally biased region" description="Polar residues" evidence="1">
    <location>
        <begin position="851"/>
        <end position="863"/>
    </location>
</feature>
<organism evidence="3 4">
    <name type="scientific">Saccharomyces uvarum</name>
    <name type="common">Yeast</name>
    <name type="synonym">Saccharomyces bayanus var. uvarum</name>
    <dbReference type="NCBI Taxonomy" id="230603"/>
    <lineage>
        <taxon>Eukaryota</taxon>
        <taxon>Fungi</taxon>
        <taxon>Dikarya</taxon>
        <taxon>Ascomycota</taxon>
        <taxon>Saccharomycotina</taxon>
        <taxon>Saccharomycetes</taxon>
        <taxon>Saccharomycetales</taxon>
        <taxon>Saccharomycetaceae</taxon>
        <taxon>Saccharomyces</taxon>
    </lineage>
</organism>
<feature type="region of interest" description="Disordered" evidence="1">
    <location>
        <begin position="831"/>
        <end position="887"/>
    </location>
</feature>
<evidence type="ECO:0000259" key="2">
    <source>
        <dbReference type="PROSITE" id="PS50211"/>
    </source>
</evidence>
<evidence type="ECO:0000256" key="1">
    <source>
        <dbReference type="SAM" id="MobiDB-lite"/>
    </source>
</evidence>
<proteinExistence type="predicted"/>
<dbReference type="GO" id="GO:0005935">
    <property type="term" value="C:cellular bud neck"/>
    <property type="evidence" value="ECO:0007669"/>
    <property type="project" value="TreeGrafter"/>
</dbReference>
<dbReference type="PROSITE" id="PS50211">
    <property type="entry name" value="DENN"/>
    <property type="match status" value="1"/>
</dbReference>
<dbReference type="GO" id="GO:0005886">
    <property type="term" value="C:plasma membrane"/>
    <property type="evidence" value="ECO:0007669"/>
    <property type="project" value="TreeGrafter"/>
</dbReference>
<dbReference type="GO" id="GO:0000282">
    <property type="term" value="P:cellular bud site selection"/>
    <property type="evidence" value="ECO:0007669"/>
    <property type="project" value="TreeGrafter"/>
</dbReference>
<dbReference type="GO" id="GO:0051666">
    <property type="term" value="P:actin cortical patch localization"/>
    <property type="evidence" value="ECO:0007669"/>
    <property type="project" value="TreeGrafter"/>
</dbReference>
<evidence type="ECO:0000313" key="4">
    <source>
        <dbReference type="Proteomes" id="UP001162090"/>
    </source>
</evidence>
<dbReference type="EMBL" id="OX365919">
    <property type="protein sequence ID" value="CAI4064228.1"/>
    <property type="molecule type" value="Genomic_DNA"/>
</dbReference>
<dbReference type="InterPro" id="IPR037516">
    <property type="entry name" value="Tripartite_DENN"/>
</dbReference>
<feature type="domain" description="UDENN" evidence="2">
    <location>
        <begin position="28"/>
        <end position="630"/>
    </location>
</feature>
<dbReference type="AlphaFoldDB" id="A0AA35NUI7"/>
<protein>
    <recommendedName>
        <fullName evidence="2">UDENN domain-containing protein</fullName>
    </recommendedName>
</protein>
<gene>
    <name evidence="3" type="primary">SUVC08G1660</name>
    <name evidence="3" type="ORF">SUVC_08G1660</name>
</gene>
<dbReference type="PANTHER" id="PTHR28245">
    <property type="entry name" value="ARF3-INTERACTING PROTEIN 1"/>
    <property type="match status" value="1"/>
</dbReference>
<accession>A0AA35NUI7</accession>
<dbReference type="Proteomes" id="UP001162090">
    <property type="component" value="Chromosome 8"/>
</dbReference>
<evidence type="ECO:0000313" key="3">
    <source>
        <dbReference type="EMBL" id="CAI4064228.1"/>
    </source>
</evidence>
<name>A0AA35NUI7_SACUV</name>
<dbReference type="PANTHER" id="PTHR28245:SF1">
    <property type="entry name" value="ARF3-INTERACTING PROTEIN 1"/>
    <property type="match status" value="1"/>
</dbReference>
<dbReference type="InterPro" id="IPR012860">
    <property type="entry name" value="Afi1_N"/>
</dbReference>
<reference evidence="3" key="1">
    <citation type="submission" date="2022-10" db="EMBL/GenBank/DDBJ databases">
        <authorList>
            <person name="Byrne P K."/>
        </authorList>
    </citation>
    <scope>NUCLEOTIDE SEQUENCE</scope>
    <source>
        <strain evidence="3">CBS7001</strain>
    </source>
</reference>
<dbReference type="InterPro" id="IPR052809">
    <property type="entry name" value="Actin_polarity_regulatory"/>
</dbReference>
<dbReference type="Pfam" id="PF07792">
    <property type="entry name" value="Afi1"/>
    <property type="match status" value="1"/>
</dbReference>
<sequence>MLHREINNSTSSFGAESEAFPLEVPNISYIISAEFHNKLGPIVKYQYPKNIPGFRQSLYRESDGGTSVSTNLASLMIPSSIEQNPGKQDFTTFTLYYNKSTQSYQLFPVPKDTHLSLHRRDQSNRRSYYDAENHHDEKSKRYTMLVDNDELESQGSFNNQKVINNETLYFVNVANTILDTSNDRGAVIKSIAIGTPLKTFFAFKHILLAVLDLYMTASSQAAAIGILIDCFDMLNSIDLSLINKIHSKASTQDVLHSIHDESVIAGIFFDLDSTLKKLFRIGGSTTNDKYGNIMTFDDQFLQYHFTKFKPNMLPPYVLKIPLQFEIVKSQPIYIENDYHAVVLRFLSKFIPYLLKAGSKFNRWKLVINSTKLNKEDLCAFILSLANITATYAGDSQPYFKGSAMLVFPYMDISLVDSLRAYLTSNIDFVGSFAIIGTANPIFRYQVDIWDYYYDMDGDIFYESDRTGIDKPTSWAELRNGPNALKRIFSKSHFSHHVQANLGQKFISLLIDEYHDNDTTMSVLRRLNVLQLENLLAATKKREASFDIALKDEYIVTYRDFFLFPEFFDYFTLHSLELLSKLDKCLFNLGSTRDFVSAEQMYSQLSQIFEIIKEMFHMVSINKTNVEKFLNACLNYSPSRILPLAELQADTFSKWNFEKEVNQRFNNFSSYMGTENDTDGVLLSSIDIFTQIYSFDILAIFLTFTENDDELELLSTKSLAKKRTSFSMIGQSSSLKQFLQTTRANVRNMRTNGQEFGNLKQFYFTNASSIVSPKLKASPLLEEKAFKISYAITRLLFKLECHPVGTVLLKKYLNRQFSEVYEELKTRFIGANGDSGSMDRRNASLPPPPTSEVMSLSSSRTGLLNNLKEISDQQESMDNEIGSLRKKY</sequence>